<evidence type="ECO:0000259" key="6">
    <source>
        <dbReference type="PROSITE" id="PS50928"/>
    </source>
</evidence>
<feature type="transmembrane region" description="Helical" evidence="5">
    <location>
        <begin position="23"/>
        <end position="47"/>
    </location>
</feature>
<dbReference type="Pfam" id="PF00528">
    <property type="entry name" value="BPD_transp_1"/>
    <property type="match status" value="1"/>
</dbReference>
<proteinExistence type="inferred from homology"/>
<comment type="subcellular location">
    <subcellularLocation>
        <location evidence="5">Cell membrane</location>
        <topology evidence="5">Multi-pass membrane protein</topology>
    </subcellularLocation>
    <subcellularLocation>
        <location evidence="1">Membrane</location>
        <topology evidence="1">Multi-pass membrane protein</topology>
    </subcellularLocation>
</comment>
<evidence type="ECO:0000313" key="7">
    <source>
        <dbReference type="EMBL" id="GAA1700532.1"/>
    </source>
</evidence>
<keyword evidence="2 5" id="KW-0812">Transmembrane</keyword>
<gene>
    <name evidence="7" type="ORF">GCM10009765_57480</name>
</gene>
<evidence type="ECO:0000256" key="2">
    <source>
        <dbReference type="ARBA" id="ARBA00022692"/>
    </source>
</evidence>
<dbReference type="InterPro" id="IPR000515">
    <property type="entry name" value="MetI-like"/>
</dbReference>
<feature type="domain" description="ABC transmembrane type-1" evidence="6">
    <location>
        <begin position="96"/>
        <end position="302"/>
    </location>
</feature>
<sequence length="318" mass="34358">MSTITAPPPTAAMSRRGNRRQGVGRLAALLVSPTFLVLLLIIIYPLLDALRLAFYHKNTGVDPNTGFVSQGSTFVGLKNFTDLFTGDTGHTFFTALANTTTFTIVGVAIETVIGVAMALIMHKAFRGRALIRATILVPWAIPTAISALLWKWIFAADGVANNIIGTKVLWTTEGIQAWFAVLIADTWKTAPFIGLLVLAGLQIIPGEVYEAAKVDGSGAWNTFVRITLPLVRPALIVAILFRMLDVLRLFDLPYVLTGPDNTSTQTLSIVAFSEAVRYQRFGPAGAISTMLFIYIAVAAFVFVKVLGADVIGNRMGKK</sequence>
<dbReference type="EMBL" id="BAAANY010000023">
    <property type="protein sequence ID" value="GAA1700532.1"/>
    <property type="molecule type" value="Genomic_DNA"/>
</dbReference>
<dbReference type="InterPro" id="IPR035906">
    <property type="entry name" value="MetI-like_sf"/>
</dbReference>
<organism evidence="7 8">
    <name type="scientific">Fodinicola feengrottensis</name>
    <dbReference type="NCBI Taxonomy" id="435914"/>
    <lineage>
        <taxon>Bacteria</taxon>
        <taxon>Bacillati</taxon>
        <taxon>Actinomycetota</taxon>
        <taxon>Actinomycetes</taxon>
        <taxon>Mycobacteriales</taxon>
        <taxon>Fodinicola</taxon>
    </lineage>
</organism>
<comment type="similarity">
    <text evidence="5">Belongs to the binding-protein-dependent transport system permease family.</text>
</comment>
<dbReference type="Gene3D" id="1.10.3720.10">
    <property type="entry name" value="MetI-like"/>
    <property type="match status" value="1"/>
</dbReference>
<protein>
    <submittedName>
        <fullName evidence="7">Sugar ABC transporter permease</fullName>
    </submittedName>
</protein>
<dbReference type="CDD" id="cd06261">
    <property type="entry name" value="TM_PBP2"/>
    <property type="match status" value="1"/>
</dbReference>
<feature type="transmembrane region" description="Helical" evidence="5">
    <location>
        <begin position="102"/>
        <end position="121"/>
    </location>
</feature>
<dbReference type="Proteomes" id="UP001500618">
    <property type="component" value="Unassembled WGS sequence"/>
</dbReference>
<evidence type="ECO:0000256" key="5">
    <source>
        <dbReference type="RuleBase" id="RU363032"/>
    </source>
</evidence>
<dbReference type="SUPFAM" id="SSF161098">
    <property type="entry name" value="MetI-like"/>
    <property type="match status" value="1"/>
</dbReference>
<keyword evidence="4 5" id="KW-0472">Membrane</keyword>
<comment type="caution">
    <text evidence="7">The sequence shown here is derived from an EMBL/GenBank/DDBJ whole genome shotgun (WGS) entry which is preliminary data.</text>
</comment>
<keyword evidence="8" id="KW-1185">Reference proteome</keyword>
<dbReference type="PANTHER" id="PTHR43759:SF1">
    <property type="entry name" value="GLUCOSE IMPORT SYSTEM PERMEASE PROTEIN GLCT"/>
    <property type="match status" value="1"/>
</dbReference>
<dbReference type="PROSITE" id="PS50928">
    <property type="entry name" value="ABC_TM1"/>
    <property type="match status" value="1"/>
</dbReference>
<evidence type="ECO:0000256" key="1">
    <source>
        <dbReference type="ARBA" id="ARBA00004141"/>
    </source>
</evidence>
<name>A0ABN2I8W9_9ACTN</name>
<evidence type="ECO:0000256" key="3">
    <source>
        <dbReference type="ARBA" id="ARBA00022989"/>
    </source>
</evidence>
<evidence type="ECO:0000256" key="4">
    <source>
        <dbReference type="ARBA" id="ARBA00023136"/>
    </source>
</evidence>
<dbReference type="InterPro" id="IPR052730">
    <property type="entry name" value="Sugar_ABC_transporter"/>
</dbReference>
<feature type="transmembrane region" description="Helical" evidence="5">
    <location>
        <begin position="133"/>
        <end position="155"/>
    </location>
</feature>
<feature type="transmembrane region" description="Helical" evidence="5">
    <location>
        <begin position="175"/>
        <end position="201"/>
    </location>
</feature>
<keyword evidence="5" id="KW-0813">Transport</keyword>
<dbReference type="RefSeq" id="WP_344313460.1">
    <property type="nucleotide sequence ID" value="NZ_BAAANY010000023.1"/>
</dbReference>
<dbReference type="PANTHER" id="PTHR43759">
    <property type="entry name" value="TREHALOSE TRANSPORT SYSTEM PERMEASE PROTEIN SUGA"/>
    <property type="match status" value="1"/>
</dbReference>
<feature type="transmembrane region" description="Helical" evidence="5">
    <location>
        <begin position="291"/>
        <end position="312"/>
    </location>
</feature>
<evidence type="ECO:0000313" key="8">
    <source>
        <dbReference type="Proteomes" id="UP001500618"/>
    </source>
</evidence>
<accession>A0ABN2I8W9</accession>
<keyword evidence="3 5" id="KW-1133">Transmembrane helix</keyword>
<reference evidence="7 8" key="1">
    <citation type="journal article" date="2019" name="Int. J. Syst. Evol. Microbiol.">
        <title>The Global Catalogue of Microorganisms (GCM) 10K type strain sequencing project: providing services to taxonomists for standard genome sequencing and annotation.</title>
        <authorList>
            <consortium name="The Broad Institute Genomics Platform"/>
            <consortium name="The Broad Institute Genome Sequencing Center for Infectious Disease"/>
            <person name="Wu L."/>
            <person name="Ma J."/>
        </authorList>
    </citation>
    <scope>NUCLEOTIDE SEQUENCE [LARGE SCALE GENOMIC DNA]</scope>
    <source>
        <strain evidence="7 8">JCM 14718</strain>
    </source>
</reference>
<feature type="transmembrane region" description="Helical" evidence="5">
    <location>
        <begin position="222"/>
        <end position="244"/>
    </location>
</feature>